<dbReference type="AlphaFoldDB" id="A0A1I7RX46"/>
<dbReference type="WBParaSite" id="BXY_0531000.1">
    <property type="protein sequence ID" value="BXY_0531000.1"/>
    <property type="gene ID" value="BXY_0531000"/>
</dbReference>
<proteinExistence type="predicted"/>
<dbReference type="InterPro" id="IPR011009">
    <property type="entry name" value="Kinase-like_dom_sf"/>
</dbReference>
<dbReference type="PANTHER" id="PTHR11909">
    <property type="entry name" value="CASEIN KINASE-RELATED"/>
    <property type="match status" value="1"/>
</dbReference>
<protein>
    <submittedName>
        <fullName evidence="2">Protein kinase domain-containing protein</fullName>
    </submittedName>
</protein>
<evidence type="ECO:0000313" key="1">
    <source>
        <dbReference type="Proteomes" id="UP000095284"/>
    </source>
</evidence>
<reference evidence="2" key="1">
    <citation type="submission" date="2016-11" db="UniProtKB">
        <authorList>
            <consortium name="WormBaseParasite"/>
        </authorList>
    </citation>
    <scope>IDENTIFICATION</scope>
</reference>
<dbReference type="Proteomes" id="UP000095284">
    <property type="component" value="Unplaced"/>
</dbReference>
<dbReference type="SUPFAM" id="SSF56112">
    <property type="entry name" value="Protein kinase-like (PK-like)"/>
    <property type="match status" value="1"/>
</dbReference>
<accession>A0A1I7RX46</accession>
<organism evidence="1 2">
    <name type="scientific">Bursaphelenchus xylophilus</name>
    <name type="common">Pinewood nematode worm</name>
    <name type="synonym">Aphelenchoides xylophilus</name>
    <dbReference type="NCBI Taxonomy" id="6326"/>
    <lineage>
        <taxon>Eukaryota</taxon>
        <taxon>Metazoa</taxon>
        <taxon>Ecdysozoa</taxon>
        <taxon>Nematoda</taxon>
        <taxon>Chromadorea</taxon>
        <taxon>Rhabditida</taxon>
        <taxon>Tylenchina</taxon>
        <taxon>Tylenchomorpha</taxon>
        <taxon>Aphelenchoidea</taxon>
        <taxon>Aphelenchoididae</taxon>
        <taxon>Bursaphelenchus</taxon>
    </lineage>
</organism>
<dbReference type="Gene3D" id="1.10.510.10">
    <property type="entry name" value="Transferase(Phosphotransferase) domain 1"/>
    <property type="match status" value="1"/>
</dbReference>
<dbReference type="InterPro" id="IPR050235">
    <property type="entry name" value="CK1_Ser-Thr_kinase"/>
</dbReference>
<name>A0A1I7RX46_BURXY</name>
<evidence type="ECO:0000313" key="2">
    <source>
        <dbReference type="WBParaSite" id="BXY_0531000.1"/>
    </source>
</evidence>
<sequence>MAAIPSTPHLLGIGIGRKNVEYQIINMCHNPGRFSKVGVILFNGQKYCARVASPMKNHCRQVMLMDALTKKFLDGDIAEKAAPFCIDHGIVVSSRSSSYKFIMVELLWFDCDSVYRIAASRYTTQSLLKLAIKQVRALQRVHKAGIIVRDVKHDNFCFTKPNSDEPWNVYVVDFSHGQAYIAYDCVEFDDMLYRNKFDHRVIDHRPFAPRIQCFDYHSHVPYDDMESWFYFIARMQDVSRYFVKWSLFNVEDMHKTEKHFIHEFRGVYRVFSFNAPSVSTFTQIRLEWCNGQGETESVQCMKKVGGAGSDRSVPVYFKVHPNPDWSRQTSKEKTDTLKANGEDRWSGVKWRRNGCDASDQVPVVLQSTRMVPRTMSLRPVSDNVNFAL</sequence>